<proteinExistence type="predicted"/>
<gene>
    <name evidence="2" type="ORF">CCMP2556_LOCUS43545</name>
</gene>
<evidence type="ECO:0000313" key="3">
    <source>
        <dbReference type="Proteomes" id="UP001642484"/>
    </source>
</evidence>
<evidence type="ECO:0000256" key="1">
    <source>
        <dbReference type="SAM" id="Phobius"/>
    </source>
</evidence>
<sequence>MIAIKDSIETMLVRRGPFSDGLSELDSVTLGAVTKLPSWTRGGLCCGNSCSASSRTWRSSGALCRCLMMAVSTVALILLLYVSVNGIQYDHVGEAGVGAAVTLTVAQCHANATAQLTKEQKKVGSCDRQLAYGLARIDAHELLGAKDIYGYPERTPTKYEAEMGWTAEWRFGMRCPSFRAAVDLANLLESMSERQTLLERIKARMFEYADANNANIRVMNTAADWRFCIDVEMEQVYNPWRMKNNTIPLCMHTV</sequence>
<keyword evidence="1" id="KW-1133">Transmembrane helix</keyword>
<comment type="caution">
    <text evidence="2">The sequence shown here is derived from an EMBL/GenBank/DDBJ whole genome shotgun (WGS) entry which is preliminary data.</text>
</comment>
<protein>
    <submittedName>
        <fullName evidence="2">Uncharacterized protein</fullName>
    </submittedName>
</protein>
<accession>A0ABP0QQW4</accession>
<dbReference type="Proteomes" id="UP001642484">
    <property type="component" value="Unassembled WGS sequence"/>
</dbReference>
<keyword evidence="1" id="KW-0812">Transmembrane</keyword>
<organism evidence="2 3">
    <name type="scientific">Durusdinium trenchii</name>
    <dbReference type="NCBI Taxonomy" id="1381693"/>
    <lineage>
        <taxon>Eukaryota</taxon>
        <taxon>Sar</taxon>
        <taxon>Alveolata</taxon>
        <taxon>Dinophyceae</taxon>
        <taxon>Suessiales</taxon>
        <taxon>Symbiodiniaceae</taxon>
        <taxon>Durusdinium</taxon>
    </lineage>
</organism>
<dbReference type="EMBL" id="CAXAMN010024873">
    <property type="protein sequence ID" value="CAK9090647.1"/>
    <property type="molecule type" value="Genomic_DNA"/>
</dbReference>
<keyword evidence="3" id="KW-1185">Reference proteome</keyword>
<name>A0ABP0QQW4_9DINO</name>
<reference evidence="2 3" key="1">
    <citation type="submission" date="2024-02" db="EMBL/GenBank/DDBJ databases">
        <authorList>
            <person name="Chen Y."/>
            <person name="Shah S."/>
            <person name="Dougan E. K."/>
            <person name="Thang M."/>
            <person name="Chan C."/>
        </authorList>
    </citation>
    <scope>NUCLEOTIDE SEQUENCE [LARGE SCALE GENOMIC DNA]</scope>
</reference>
<keyword evidence="1" id="KW-0472">Membrane</keyword>
<feature type="transmembrane region" description="Helical" evidence="1">
    <location>
        <begin position="62"/>
        <end position="82"/>
    </location>
</feature>
<evidence type="ECO:0000313" key="2">
    <source>
        <dbReference type="EMBL" id="CAK9090647.1"/>
    </source>
</evidence>